<proteinExistence type="predicted"/>
<evidence type="ECO:0000313" key="1">
    <source>
        <dbReference type="EMBL" id="PYH95370.1"/>
    </source>
</evidence>
<name>A0A319DD77_9EURO</name>
<dbReference type="Proteomes" id="UP000247810">
    <property type="component" value="Unassembled WGS sequence"/>
</dbReference>
<dbReference type="VEuPathDB" id="FungiDB:BO71DRAFT_323295"/>
<reference evidence="1 2" key="1">
    <citation type="submission" date="2018-02" db="EMBL/GenBank/DDBJ databases">
        <title>The genomes of Aspergillus section Nigri reveals drivers in fungal speciation.</title>
        <authorList>
            <consortium name="DOE Joint Genome Institute"/>
            <person name="Vesth T.C."/>
            <person name="Nybo J."/>
            <person name="Theobald S."/>
            <person name="Brandl J."/>
            <person name="Frisvad J.C."/>
            <person name="Nielsen K.F."/>
            <person name="Lyhne E.K."/>
            <person name="Kogle M.E."/>
            <person name="Kuo A."/>
            <person name="Riley R."/>
            <person name="Clum A."/>
            <person name="Nolan M."/>
            <person name="Lipzen A."/>
            <person name="Salamov A."/>
            <person name="Henrissat B."/>
            <person name="Wiebenga A."/>
            <person name="De vries R.P."/>
            <person name="Grigoriev I.V."/>
            <person name="Mortensen U.H."/>
            <person name="Andersen M.R."/>
            <person name="Baker S.E."/>
        </authorList>
    </citation>
    <scope>NUCLEOTIDE SEQUENCE [LARGE SCALE GENOMIC DNA]</scope>
    <source>
        <strain evidence="1 2">CBS 707.79</strain>
    </source>
</reference>
<dbReference type="EMBL" id="KZ825854">
    <property type="protein sequence ID" value="PYH95370.1"/>
    <property type="molecule type" value="Genomic_DNA"/>
</dbReference>
<accession>A0A319DD77</accession>
<organism evidence="1 2">
    <name type="scientific">Aspergillus ellipticus CBS 707.79</name>
    <dbReference type="NCBI Taxonomy" id="1448320"/>
    <lineage>
        <taxon>Eukaryota</taxon>
        <taxon>Fungi</taxon>
        <taxon>Dikarya</taxon>
        <taxon>Ascomycota</taxon>
        <taxon>Pezizomycotina</taxon>
        <taxon>Eurotiomycetes</taxon>
        <taxon>Eurotiomycetidae</taxon>
        <taxon>Eurotiales</taxon>
        <taxon>Aspergillaceae</taxon>
        <taxon>Aspergillus</taxon>
        <taxon>Aspergillus subgen. Circumdati</taxon>
    </lineage>
</organism>
<dbReference type="OrthoDB" id="1699231at2759"/>
<evidence type="ECO:0000313" key="2">
    <source>
        <dbReference type="Proteomes" id="UP000247810"/>
    </source>
</evidence>
<evidence type="ECO:0008006" key="3">
    <source>
        <dbReference type="Google" id="ProtNLM"/>
    </source>
</evidence>
<keyword evidence="2" id="KW-1185">Reference proteome</keyword>
<sequence>MDPSSVIISALKDRHIFFKRDDIQFLGQGPGGTKTPEWLMGHIAPNNLLSHEEFILYSKLESSGALQNILTNTNVNAIRPFLDDDFRRSIQILEASTNARKRQAAVLELQCGDMSRLSQSNDGQELQRYKENARLCRKHKSWKQNIAAASSDLAHVLELALRSQSEQATAEGKRILSSLTLRLKEDDRMITQLERLCAGIELTGQDEAILNQASEQGTALAQYVSGEIQHRLDRLYMESLQESSIEIRSEPSRIEDGTLIALEEELESLYPEIEILAEMSARQEFTEPMINGISSRHGELRISIHQKLDYVLGAISDIASSTETLIRCLQDRESLCGMIEAIIAAHGSEIGDLFNGQSTAKREPPRRASVQQTLTSISPKDCTAPLSSFLSLTKLLRREGLSLKSILRSEEVDEGSAALQEKRRQLTESIHSHGIIADSPLMGLLPTDQATRLLSMCLHTDSHFETSLSSLDDRRNLSDLEDKLNKMQQGLQELDLTVLHRCDKNQEAFIKRWDSKILDD</sequence>
<gene>
    <name evidence="1" type="ORF">BO71DRAFT_323295</name>
</gene>
<protein>
    <recommendedName>
        <fullName evidence="3">HAUS augmin-like complex subunit 3 N-terminal domain-containing protein</fullName>
    </recommendedName>
</protein>
<dbReference type="AlphaFoldDB" id="A0A319DD77"/>